<accession>A0A5J5KXM5</accession>
<keyword evidence="2" id="KW-0560">Oxidoreductase</keyword>
<evidence type="ECO:0000259" key="4">
    <source>
        <dbReference type="Pfam" id="PF02894"/>
    </source>
</evidence>
<dbReference type="Proteomes" id="UP000325957">
    <property type="component" value="Unassembled WGS sequence"/>
</dbReference>
<dbReference type="EMBL" id="SZWF01000018">
    <property type="protein sequence ID" value="KAA9393491.1"/>
    <property type="molecule type" value="Genomic_DNA"/>
</dbReference>
<keyword evidence="6" id="KW-1185">Reference proteome</keyword>
<dbReference type="InterPro" id="IPR004104">
    <property type="entry name" value="Gfo/Idh/MocA-like_OxRdtase_C"/>
</dbReference>
<dbReference type="AlphaFoldDB" id="A0A5J5KXM5"/>
<dbReference type="RefSeq" id="WP_158034525.1">
    <property type="nucleotide sequence ID" value="NZ_ML708623.1"/>
</dbReference>
<dbReference type="SUPFAM" id="SSF51735">
    <property type="entry name" value="NAD(P)-binding Rossmann-fold domains"/>
    <property type="match status" value="1"/>
</dbReference>
<dbReference type="InterPro" id="IPR036291">
    <property type="entry name" value="NAD(P)-bd_dom_sf"/>
</dbReference>
<reference evidence="5 6" key="1">
    <citation type="submission" date="2019-05" db="EMBL/GenBank/DDBJ databases">
        <title>Kocuria coralli sp. nov., a novel actinobacterium isolated from coral reef seawater.</title>
        <authorList>
            <person name="Li J."/>
        </authorList>
    </citation>
    <scope>NUCLEOTIDE SEQUENCE [LARGE SCALE GENOMIC DNA]</scope>
    <source>
        <strain evidence="5 6">SCSIO 13007</strain>
    </source>
</reference>
<comment type="similarity">
    <text evidence="1">Belongs to the Gfo/Idh/MocA family.</text>
</comment>
<sequence>MAIRMGLVGYGDGGQLFHAPYIQASPECELVGVVARSEASIARVRDDLPGVSAYPSLTDLLDAGVDAVVVSTPPQTRRALVLEALERGVAVVADKPFAPTGADGQRLADRAREYGALLNVFHNRRQDTDIVTARRVIDSGRLGSLRGLDLRLDLDEPETLEAGESGGLLRDLGSHVVDQAIHLMGPVRAVTAQLSWIDLPEGRTDAGLALVLEHGSGAVSRVSASKTNHLVSKELRVYGSEGSYTSDYSDVQIDAIRRGARPSEDREAWGFEDRARWGVLRTDDGATIVPSEQGDYTVYYDEFGRAVSQGGPGPVPAEEGVAVLRVLDAVRRSDRERRTVVVDG</sequence>
<dbReference type="InterPro" id="IPR000683">
    <property type="entry name" value="Gfo/Idh/MocA-like_OxRdtase_N"/>
</dbReference>
<evidence type="ECO:0000256" key="1">
    <source>
        <dbReference type="ARBA" id="ARBA00010928"/>
    </source>
</evidence>
<evidence type="ECO:0000256" key="2">
    <source>
        <dbReference type="ARBA" id="ARBA00023002"/>
    </source>
</evidence>
<dbReference type="Pfam" id="PF01408">
    <property type="entry name" value="GFO_IDH_MocA"/>
    <property type="match status" value="1"/>
</dbReference>
<evidence type="ECO:0000313" key="5">
    <source>
        <dbReference type="EMBL" id="KAA9393491.1"/>
    </source>
</evidence>
<dbReference type="GO" id="GO:0000166">
    <property type="term" value="F:nucleotide binding"/>
    <property type="evidence" value="ECO:0007669"/>
    <property type="project" value="InterPro"/>
</dbReference>
<proteinExistence type="inferred from homology"/>
<evidence type="ECO:0000313" key="6">
    <source>
        <dbReference type="Proteomes" id="UP000325957"/>
    </source>
</evidence>
<feature type="domain" description="Gfo/Idh/MocA-like oxidoreductase C-terminal" evidence="4">
    <location>
        <begin position="137"/>
        <end position="340"/>
    </location>
</feature>
<dbReference type="InterPro" id="IPR051317">
    <property type="entry name" value="Gfo/Idh/MocA_oxidoreduct"/>
</dbReference>
<dbReference type="PANTHER" id="PTHR43708:SF5">
    <property type="entry name" value="CONSERVED EXPRESSED OXIDOREDUCTASE (EUROFUNG)-RELATED"/>
    <property type="match status" value="1"/>
</dbReference>
<dbReference type="Pfam" id="PF02894">
    <property type="entry name" value="GFO_IDH_MocA_C"/>
    <property type="match status" value="1"/>
</dbReference>
<dbReference type="GO" id="GO:0016491">
    <property type="term" value="F:oxidoreductase activity"/>
    <property type="evidence" value="ECO:0007669"/>
    <property type="project" value="UniProtKB-KW"/>
</dbReference>
<comment type="caution">
    <text evidence="5">The sequence shown here is derived from an EMBL/GenBank/DDBJ whole genome shotgun (WGS) entry which is preliminary data.</text>
</comment>
<dbReference type="Gene3D" id="3.40.50.720">
    <property type="entry name" value="NAD(P)-binding Rossmann-like Domain"/>
    <property type="match status" value="1"/>
</dbReference>
<name>A0A5J5KXM5_9MICC</name>
<dbReference type="SUPFAM" id="SSF55347">
    <property type="entry name" value="Glyceraldehyde-3-phosphate dehydrogenase-like, C-terminal domain"/>
    <property type="match status" value="1"/>
</dbReference>
<protein>
    <submittedName>
        <fullName evidence="5">Gfo/Idh/MocA family oxidoreductase</fullName>
    </submittedName>
</protein>
<dbReference type="Gene3D" id="3.30.360.10">
    <property type="entry name" value="Dihydrodipicolinate Reductase, domain 2"/>
    <property type="match status" value="1"/>
</dbReference>
<feature type="domain" description="Gfo/Idh/MocA-like oxidoreductase N-terminal" evidence="3">
    <location>
        <begin position="3"/>
        <end position="121"/>
    </location>
</feature>
<dbReference type="PANTHER" id="PTHR43708">
    <property type="entry name" value="CONSERVED EXPRESSED OXIDOREDUCTASE (EUROFUNG)"/>
    <property type="match status" value="1"/>
</dbReference>
<organism evidence="5 6">
    <name type="scientific">Kocuria coralli</name>
    <dbReference type="NCBI Taxonomy" id="1461025"/>
    <lineage>
        <taxon>Bacteria</taxon>
        <taxon>Bacillati</taxon>
        <taxon>Actinomycetota</taxon>
        <taxon>Actinomycetes</taxon>
        <taxon>Micrococcales</taxon>
        <taxon>Micrococcaceae</taxon>
        <taxon>Kocuria</taxon>
    </lineage>
</organism>
<gene>
    <name evidence="5" type="ORF">FCK90_11940</name>
</gene>
<evidence type="ECO:0000259" key="3">
    <source>
        <dbReference type="Pfam" id="PF01408"/>
    </source>
</evidence>
<dbReference type="OrthoDB" id="256869at2"/>